<dbReference type="GO" id="GO:0062101">
    <property type="term" value="F:peptidyl-aspartic acid 3-dioxygenase activity"/>
    <property type="evidence" value="ECO:0007669"/>
    <property type="project" value="InterPro"/>
</dbReference>
<dbReference type="PANTHER" id="PTHR12366:SF29">
    <property type="entry name" value="ASPARTYL BETA-HYDROXYLASE, ISOFORM L"/>
    <property type="match status" value="1"/>
</dbReference>
<accession>A0A7R9B1B4</accession>
<dbReference type="AlphaFoldDB" id="A0A7R9B1B4"/>
<sequence>MTYLFINAGDETDSAPKASRLQEDTKSILAHGRNGVIQSLCCSQLNTFKKYYAEFMNQYPKDEYIKVFPNLFSNNSQHYLLPHSEVYEQGVKEELFLSKYQRSLYNVKRLAAQPWWEPEQTNYSEYFKSFVLFVGSVLTASMKRGGGVPNALIFIVVVMNVGSFLQCRDTVNGYIVCWDATPYIVLNLIRKEESSLACRRSSRRSLSASFLPRELDTRTRATWIGHYGNSFIELHMWEKRISRHPKDVDEWIQVVLRFHKHVSLWQTFLQRETVDEDKLSSV</sequence>
<proteinExistence type="predicted"/>
<reference evidence="1" key="1">
    <citation type="submission" date="2020-11" db="EMBL/GenBank/DDBJ databases">
        <authorList>
            <person name="Tran Van P."/>
        </authorList>
    </citation>
    <scope>NUCLEOTIDE SEQUENCE</scope>
</reference>
<evidence type="ECO:0000313" key="1">
    <source>
        <dbReference type="EMBL" id="CAD7263647.1"/>
    </source>
</evidence>
<name>A0A7R9B1B4_TIMSH</name>
<dbReference type="PANTHER" id="PTHR12366">
    <property type="entry name" value="ASPARTYL/ASPARAGINYL BETA-HYDROXYLASE"/>
    <property type="match status" value="1"/>
</dbReference>
<gene>
    <name evidence="1" type="ORF">TSIB3V08_LOCUS7719</name>
</gene>
<protein>
    <submittedName>
        <fullName evidence="1">Uncharacterized protein</fullName>
    </submittedName>
</protein>
<organism evidence="1">
    <name type="scientific">Timema shepardi</name>
    <name type="common">Walking stick</name>
    <dbReference type="NCBI Taxonomy" id="629360"/>
    <lineage>
        <taxon>Eukaryota</taxon>
        <taxon>Metazoa</taxon>
        <taxon>Ecdysozoa</taxon>
        <taxon>Arthropoda</taxon>
        <taxon>Hexapoda</taxon>
        <taxon>Insecta</taxon>
        <taxon>Pterygota</taxon>
        <taxon>Neoptera</taxon>
        <taxon>Polyneoptera</taxon>
        <taxon>Phasmatodea</taxon>
        <taxon>Timematodea</taxon>
        <taxon>Timematoidea</taxon>
        <taxon>Timematidae</taxon>
        <taxon>Timema</taxon>
    </lineage>
</organism>
<dbReference type="EMBL" id="OC003741">
    <property type="protein sequence ID" value="CAD7263647.1"/>
    <property type="molecule type" value="Genomic_DNA"/>
</dbReference>
<dbReference type="InterPro" id="IPR039038">
    <property type="entry name" value="ASPH"/>
</dbReference>
<dbReference type="GO" id="GO:0005783">
    <property type="term" value="C:endoplasmic reticulum"/>
    <property type="evidence" value="ECO:0007669"/>
    <property type="project" value="TreeGrafter"/>
</dbReference>